<dbReference type="GO" id="GO:0005886">
    <property type="term" value="C:plasma membrane"/>
    <property type="evidence" value="ECO:0007669"/>
    <property type="project" value="UniProtKB-SubCell"/>
</dbReference>
<evidence type="ECO:0000256" key="5">
    <source>
        <dbReference type="ARBA" id="ARBA00022989"/>
    </source>
</evidence>
<dbReference type="Gene3D" id="1.10.3720.10">
    <property type="entry name" value="MetI-like"/>
    <property type="match status" value="1"/>
</dbReference>
<name>A0A6J5ZU69_9ZZZZ</name>
<feature type="transmembrane region" description="Helical" evidence="7">
    <location>
        <begin position="478"/>
        <end position="501"/>
    </location>
</feature>
<feature type="transmembrane region" description="Helical" evidence="7">
    <location>
        <begin position="200"/>
        <end position="218"/>
    </location>
</feature>
<evidence type="ECO:0000256" key="1">
    <source>
        <dbReference type="ARBA" id="ARBA00004651"/>
    </source>
</evidence>
<dbReference type="EMBL" id="CAEZZW010000010">
    <property type="protein sequence ID" value="CAB4788497.1"/>
    <property type="molecule type" value="Genomic_DNA"/>
</dbReference>
<keyword evidence="2" id="KW-0813">Transport</keyword>
<sequence>MFAYIMRRLGVLFVILFGSSFILYNLAAISGDPLEALRTSSAPNAKQQMLVLTRSLHLNIPPPIRYFIWLKGILGVFIGHIDFGMTRNAQPVATSISAAIPVTIRLVAGATFVAILLGITMGIVTALRQYSRFDYFMTFVSFLMFSLPIFWVAVLLKQYLAITFNNFLSHPTVTPGWLIGLSIASGIFWAAVISGSRKRVWSIFVAAASSTGIFLEILSITKWFIHPGLGPVIILGAGIGVAFAITQLSTGISHRPALKAALVMAAMGPVVYYPVQYIFNTNGRLISFPLLVLVTIGFAVAISFYFAKIDRGPVIRTAVLTASLIGILLIVDKFMQTWRPYMETDAVNYRPIPTVSQANSLLAPGNYWFTALDILVHMFLPTIALTLISFAGYTRYSRGTLLDVLNQDYIRTARAKGLTERTVIMRHAFRNTMIPLTTIIVVDIAGIIGGAIITERVFGWVGMGTLFNQALTSFDLNLLMGVFLLTSFLTVFANLVADLLYSALDPRIRVGG</sequence>
<evidence type="ECO:0000256" key="2">
    <source>
        <dbReference type="ARBA" id="ARBA00022448"/>
    </source>
</evidence>
<comment type="subcellular location">
    <subcellularLocation>
        <location evidence="1">Cell membrane</location>
        <topology evidence="1">Multi-pass membrane protein</topology>
    </subcellularLocation>
</comment>
<evidence type="ECO:0000259" key="8">
    <source>
        <dbReference type="PROSITE" id="PS50928"/>
    </source>
</evidence>
<feature type="transmembrane region" description="Helical" evidence="7">
    <location>
        <begin position="285"/>
        <end position="307"/>
    </location>
</feature>
<keyword evidence="6 7" id="KW-0472">Membrane</keyword>
<feature type="transmembrane region" description="Helical" evidence="7">
    <location>
        <begin position="9"/>
        <end position="29"/>
    </location>
</feature>
<organism evidence="9">
    <name type="scientific">freshwater metagenome</name>
    <dbReference type="NCBI Taxonomy" id="449393"/>
    <lineage>
        <taxon>unclassified sequences</taxon>
        <taxon>metagenomes</taxon>
        <taxon>ecological metagenomes</taxon>
    </lineage>
</organism>
<dbReference type="GO" id="GO:0055085">
    <property type="term" value="P:transmembrane transport"/>
    <property type="evidence" value="ECO:0007669"/>
    <property type="project" value="InterPro"/>
</dbReference>
<keyword evidence="3" id="KW-1003">Cell membrane</keyword>
<feature type="transmembrane region" description="Helical" evidence="7">
    <location>
        <begin position="136"/>
        <end position="156"/>
    </location>
</feature>
<accession>A0A6J5ZU69</accession>
<dbReference type="EMBL" id="CAEZYM010000015">
    <property type="protein sequence ID" value="CAB4732258.1"/>
    <property type="molecule type" value="Genomic_DNA"/>
</dbReference>
<dbReference type="EMBL" id="CAFBOC010000023">
    <property type="protein sequence ID" value="CAB4986129.1"/>
    <property type="molecule type" value="Genomic_DNA"/>
</dbReference>
<evidence type="ECO:0000313" key="15">
    <source>
        <dbReference type="EMBL" id="CAB4986129.1"/>
    </source>
</evidence>
<dbReference type="Pfam" id="PF00528">
    <property type="entry name" value="BPD_transp_1"/>
    <property type="match status" value="1"/>
</dbReference>
<dbReference type="PANTHER" id="PTHR30465:SF0">
    <property type="entry name" value="OLIGOPEPTIDE TRANSPORT SYSTEM PERMEASE PROTEIN APPB"/>
    <property type="match status" value="1"/>
</dbReference>
<dbReference type="InterPro" id="IPR000515">
    <property type="entry name" value="MetI-like"/>
</dbReference>
<feature type="transmembrane region" description="Helical" evidence="7">
    <location>
        <begin position="102"/>
        <end position="124"/>
    </location>
</feature>
<evidence type="ECO:0000313" key="11">
    <source>
        <dbReference type="EMBL" id="CAB4788497.1"/>
    </source>
</evidence>
<protein>
    <submittedName>
        <fullName evidence="9">Unannotated protein</fullName>
    </submittedName>
</protein>
<evidence type="ECO:0000313" key="13">
    <source>
        <dbReference type="EMBL" id="CAB4870526.1"/>
    </source>
</evidence>
<dbReference type="EMBL" id="CAFBLD010000006">
    <property type="protein sequence ID" value="CAB4870526.1"/>
    <property type="molecule type" value="Genomic_DNA"/>
</dbReference>
<dbReference type="PANTHER" id="PTHR30465">
    <property type="entry name" value="INNER MEMBRANE ABC TRANSPORTER"/>
    <property type="match status" value="1"/>
</dbReference>
<dbReference type="SUPFAM" id="SSF161098">
    <property type="entry name" value="MetI-like"/>
    <property type="match status" value="1"/>
</dbReference>
<feature type="transmembrane region" description="Helical" evidence="7">
    <location>
        <begin position="257"/>
        <end position="279"/>
    </location>
</feature>
<keyword evidence="5 7" id="KW-1133">Transmembrane helix</keyword>
<dbReference type="PROSITE" id="PS50928">
    <property type="entry name" value="ABC_TM1"/>
    <property type="match status" value="1"/>
</dbReference>
<feature type="transmembrane region" description="Helical" evidence="7">
    <location>
        <begin position="374"/>
        <end position="393"/>
    </location>
</feature>
<feature type="transmembrane region" description="Helical" evidence="7">
    <location>
        <begin position="224"/>
        <end position="245"/>
    </location>
</feature>
<dbReference type="EMBL" id="CAFBQX010000007">
    <property type="protein sequence ID" value="CAB5074349.1"/>
    <property type="molecule type" value="Genomic_DNA"/>
</dbReference>
<evidence type="ECO:0000313" key="16">
    <source>
        <dbReference type="EMBL" id="CAB5074349.1"/>
    </source>
</evidence>
<dbReference type="EMBL" id="CAFBNH010000011">
    <property type="protein sequence ID" value="CAB4954392.1"/>
    <property type="molecule type" value="Genomic_DNA"/>
</dbReference>
<dbReference type="CDD" id="cd06261">
    <property type="entry name" value="TM_PBP2"/>
    <property type="match status" value="1"/>
</dbReference>
<evidence type="ECO:0000313" key="14">
    <source>
        <dbReference type="EMBL" id="CAB4954392.1"/>
    </source>
</evidence>
<evidence type="ECO:0000313" key="12">
    <source>
        <dbReference type="EMBL" id="CAB4831250.1"/>
    </source>
</evidence>
<dbReference type="AlphaFoldDB" id="A0A6J5ZU69"/>
<dbReference type="InterPro" id="IPR035906">
    <property type="entry name" value="MetI-like_sf"/>
</dbReference>
<evidence type="ECO:0000313" key="9">
    <source>
        <dbReference type="EMBL" id="CAB4344786.1"/>
    </source>
</evidence>
<feature type="domain" description="ABC transmembrane type-1" evidence="8">
    <location>
        <begin position="100"/>
        <end position="501"/>
    </location>
</feature>
<evidence type="ECO:0000313" key="10">
    <source>
        <dbReference type="EMBL" id="CAB4732258.1"/>
    </source>
</evidence>
<reference evidence="9" key="1">
    <citation type="submission" date="2020-05" db="EMBL/GenBank/DDBJ databases">
        <authorList>
            <person name="Chiriac C."/>
            <person name="Salcher M."/>
            <person name="Ghai R."/>
            <person name="Kavagutti S V."/>
        </authorList>
    </citation>
    <scope>NUCLEOTIDE SEQUENCE</scope>
</reference>
<dbReference type="EMBL" id="CAFABH010000019">
    <property type="protein sequence ID" value="CAB4831250.1"/>
    <property type="molecule type" value="Genomic_DNA"/>
</dbReference>
<dbReference type="EMBL" id="CAESAE010000011">
    <property type="protein sequence ID" value="CAB4344786.1"/>
    <property type="molecule type" value="Genomic_DNA"/>
</dbReference>
<evidence type="ECO:0000256" key="6">
    <source>
        <dbReference type="ARBA" id="ARBA00023136"/>
    </source>
</evidence>
<evidence type="ECO:0000256" key="4">
    <source>
        <dbReference type="ARBA" id="ARBA00022692"/>
    </source>
</evidence>
<keyword evidence="4 7" id="KW-0812">Transmembrane</keyword>
<evidence type="ECO:0000256" key="7">
    <source>
        <dbReference type="SAM" id="Phobius"/>
    </source>
</evidence>
<proteinExistence type="predicted"/>
<gene>
    <name evidence="10" type="ORF">UFOPK2718_01333</name>
    <name evidence="11" type="ORF">UFOPK2936_01470</name>
    <name evidence="12" type="ORF">UFOPK3174_01114</name>
    <name evidence="13" type="ORF">UFOPK3328_01028</name>
    <name evidence="14" type="ORF">UFOPK3779_01445</name>
    <name evidence="15" type="ORF">UFOPK3913_01483</name>
    <name evidence="9" type="ORF">UFOPK4107_01452</name>
    <name evidence="16" type="ORF">UFOPK4403_01081</name>
</gene>
<feature type="transmembrane region" description="Helical" evidence="7">
    <location>
        <begin position="314"/>
        <end position="331"/>
    </location>
</feature>
<feature type="transmembrane region" description="Helical" evidence="7">
    <location>
        <begin position="176"/>
        <end position="193"/>
    </location>
</feature>
<evidence type="ECO:0000256" key="3">
    <source>
        <dbReference type="ARBA" id="ARBA00022475"/>
    </source>
</evidence>
<feature type="transmembrane region" description="Helical" evidence="7">
    <location>
        <begin position="434"/>
        <end position="458"/>
    </location>
</feature>